<comment type="caution">
    <text evidence="1">The sequence shown here is derived from an EMBL/GenBank/DDBJ whole genome shotgun (WGS) entry which is preliminary data.</text>
</comment>
<dbReference type="Proteomes" id="UP000681722">
    <property type="component" value="Unassembled WGS sequence"/>
</dbReference>
<keyword evidence="3" id="KW-1185">Reference proteome</keyword>
<sequence length="175" mass="20657">MWCISPFHEKIPEYENNDYIGENFKRNIETVSKTRFIFNPLICRWKTQQQVTITIESGEVTVIGREMQNQLVRNEFKAFIGWLRNCGAFSMIIRSEPKTLNKTARLSVIEQRIANITDSKLTQADLWYRVHSQEVTRETRMEIVAWTAVCKFHCKLEGGFVRDWILAVIRQNQQI</sequence>
<accession>A0A816DVP5</accession>
<evidence type="ECO:0000313" key="3">
    <source>
        <dbReference type="Proteomes" id="UP000663829"/>
    </source>
</evidence>
<gene>
    <name evidence="1" type="ORF">GPM918_LOCUS44937</name>
    <name evidence="2" type="ORF">SRO942_LOCUS47056</name>
</gene>
<evidence type="ECO:0000313" key="1">
    <source>
        <dbReference type="EMBL" id="CAF1640959.1"/>
    </source>
</evidence>
<protein>
    <submittedName>
        <fullName evidence="1">Uncharacterized protein</fullName>
    </submittedName>
</protein>
<dbReference type="EMBL" id="CAJNOQ010047353">
    <property type="protein sequence ID" value="CAF1640959.1"/>
    <property type="molecule type" value="Genomic_DNA"/>
</dbReference>
<reference evidence="1" key="1">
    <citation type="submission" date="2021-02" db="EMBL/GenBank/DDBJ databases">
        <authorList>
            <person name="Nowell W R."/>
        </authorList>
    </citation>
    <scope>NUCLEOTIDE SEQUENCE</scope>
</reference>
<evidence type="ECO:0000313" key="2">
    <source>
        <dbReference type="EMBL" id="CAF4552878.1"/>
    </source>
</evidence>
<dbReference type="AlphaFoldDB" id="A0A816DVP5"/>
<dbReference type="OrthoDB" id="6133115at2759"/>
<name>A0A816DVP5_9BILA</name>
<proteinExistence type="predicted"/>
<dbReference type="Proteomes" id="UP000663829">
    <property type="component" value="Unassembled WGS sequence"/>
</dbReference>
<organism evidence="1 3">
    <name type="scientific">Didymodactylos carnosus</name>
    <dbReference type="NCBI Taxonomy" id="1234261"/>
    <lineage>
        <taxon>Eukaryota</taxon>
        <taxon>Metazoa</taxon>
        <taxon>Spiralia</taxon>
        <taxon>Gnathifera</taxon>
        <taxon>Rotifera</taxon>
        <taxon>Eurotatoria</taxon>
        <taxon>Bdelloidea</taxon>
        <taxon>Philodinida</taxon>
        <taxon>Philodinidae</taxon>
        <taxon>Didymodactylos</taxon>
    </lineage>
</organism>
<dbReference type="EMBL" id="CAJOBC010116236">
    <property type="protein sequence ID" value="CAF4552878.1"/>
    <property type="molecule type" value="Genomic_DNA"/>
</dbReference>